<feature type="domain" description="Response regulatory" evidence="13">
    <location>
        <begin position="651"/>
        <end position="767"/>
    </location>
</feature>
<dbReference type="PANTHER" id="PTHR43395:SF1">
    <property type="entry name" value="CHEMOTAXIS PROTEIN CHEA"/>
    <property type="match status" value="1"/>
</dbReference>
<evidence type="ECO:0000256" key="7">
    <source>
        <dbReference type="ARBA" id="ARBA00023012"/>
    </source>
</evidence>
<keyword evidence="6 16" id="KW-0418">Kinase</keyword>
<gene>
    <name evidence="16" type="ORF">WT44_22325</name>
</gene>
<evidence type="ECO:0000259" key="15">
    <source>
        <dbReference type="PROSITE" id="PS50894"/>
    </source>
</evidence>
<dbReference type="Pfam" id="PF00072">
    <property type="entry name" value="Response_reg"/>
    <property type="match status" value="1"/>
</dbReference>
<feature type="modified residue" description="Phosphohistidine" evidence="9">
    <location>
        <position position="52"/>
    </location>
</feature>
<keyword evidence="4 10" id="KW-0597">Phosphoprotein</keyword>
<dbReference type="InterPro" id="IPR036890">
    <property type="entry name" value="HATPase_C_sf"/>
</dbReference>
<feature type="compositionally biased region" description="Low complexity" evidence="11">
    <location>
        <begin position="134"/>
        <end position="146"/>
    </location>
</feature>
<comment type="catalytic activity">
    <reaction evidence="1">
        <text>ATP + protein L-histidine = ADP + protein N-phospho-L-histidine.</text>
        <dbReference type="EC" id="2.7.13.3"/>
    </reaction>
</comment>
<dbReference type="SUPFAM" id="SSF47226">
    <property type="entry name" value="Histidine-containing phosphotransfer domain, HPT domain"/>
    <property type="match status" value="1"/>
</dbReference>
<evidence type="ECO:0000259" key="13">
    <source>
        <dbReference type="PROSITE" id="PS50110"/>
    </source>
</evidence>
<dbReference type="Proteomes" id="UP000068603">
    <property type="component" value="Unassembled WGS sequence"/>
</dbReference>
<dbReference type="AlphaFoldDB" id="A0A125DF34"/>
<evidence type="ECO:0000259" key="12">
    <source>
        <dbReference type="PROSITE" id="PS50109"/>
    </source>
</evidence>
<protein>
    <recommendedName>
        <fullName evidence="3">Chemotaxis protein CheA</fullName>
        <ecNumber evidence="2">2.7.13.3</ecNumber>
    </recommendedName>
</protein>
<evidence type="ECO:0000256" key="8">
    <source>
        <dbReference type="ARBA" id="ARBA00035100"/>
    </source>
</evidence>
<dbReference type="InterPro" id="IPR005467">
    <property type="entry name" value="His_kinase_dom"/>
</dbReference>
<sequence>MSVDDDLARTPLLDLFREEAQTQAQALASGLLTLEHAPADAAALEACMRAAHSLKGAARIIDLPDGVDVAHAMEECFVAAQRGMLTLTPAHIDELLRGVDLLLRVGETDPATAVARADIDALLARLSAPEPAAAAAAHPVPEAPAVAPEPEPEPAPPRAPAPPPPAHAHARAHAHADTPPAAPSASPPEARHDPQRMLRVRAEQLDRLLSLSGESLVESHWLKPFTGSILRIKRMQRDVSRALDVLVETLAERVDPAALAALNDVRQGLGNLQLQLGARIDELDRFDRRSTHLAQQLYDEALRCRMRPFGDAAHAYPRIVRDLARSLGKRVQFSIVGESTQVDRDILDMLDAPLGHLLRNALDHGVEAPEQRVAAGKPADARVTLEARHSAGQLQISVSDDGAGIDLDALRTAVVRRRLADADTAARLSDHELLDFLLLPGFSMRERVTDVSGRGVGLDAVHDVVKAVRGTVRIFTEPGRGARFVLQLPLTLSIVRSLLVEVGGEAYAIPLAHVRRTLELARADIDMLEGQQHFRFDGRAVGLVTAHQLLGTRTPDEARDSVATVVIGDESETYGIAVDRFLGECMLVIQPLDRRLGKVKDIAAAALMDNGEPVLIIDVEDLLRSVDKLVRGGQLDRVQRTQRAAAARSRHVLVVDDSLTVRELERKLLEKRGYAVTVAVDGMDGWNALRGGEFDLVVTDIDMPRMDGIELVTLIKRDAVLKALPVMIVSYKDREEDRRRGLDAGADYYLAKSSFHDETLLDAVRDLIGEARP</sequence>
<feature type="domain" description="CheW-like" evidence="14">
    <location>
        <begin position="494"/>
        <end position="628"/>
    </location>
</feature>
<dbReference type="Pfam" id="PF01627">
    <property type="entry name" value="Hpt"/>
    <property type="match status" value="1"/>
</dbReference>
<dbReference type="Pfam" id="PF02518">
    <property type="entry name" value="HATPase_c"/>
    <property type="match status" value="1"/>
</dbReference>
<dbReference type="PANTHER" id="PTHR43395">
    <property type="entry name" value="SENSOR HISTIDINE KINASE CHEA"/>
    <property type="match status" value="1"/>
</dbReference>
<evidence type="ECO:0000256" key="11">
    <source>
        <dbReference type="SAM" id="MobiDB-lite"/>
    </source>
</evidence>
<dbReference type="SMART" id="SM00448">
    <property type="entry name" value="REC"/>
    <property type="match status" value="1"/>
</dbReference>
<proteinExistence type="predicted"/>
<evidence type="ECO:0000256" key="3">
    <source>
        <dbReference type="ARBA" id="ARBA00021495"/>
    </source>
</evidence>
<accession>A0A125DF34</accession>
<evidence type="ECO:0000256" key="5">
    <source>
        <dbReference type="ARBA" id="ARBA00022679"/>
    </source>
</evidence>
<dbReference type="SUPFAM" id="SSF50341">
    <property type="entry name" value="CheW-like"/>
    <property type="match status" value="1"/>
</dbReference>
<dbReference type="GO" id="GO:0000155">
    <property type="term" value="F:phosphorelay sensor kinase activity"/>
    <property type="evidence" value="ECO:0007669"/>
    <property type="project" value="UniProtKB-ARBA"/>
</dbReference>
<feature type="compositionally biased region" description="Pro residues" evidence="11">
    <location>
        <begin position="147"/>
        <end position="166"/>
    </location>
</feature>
<dbReference type="InterPro" id="IPR001789">
    <property type="entry name" value="Sig_transdc_resp-reg_receiver"/>
</dbReference>
<dbReference type="CDD" id="cd00088">
    <property type="entry name" value="HPT"/>
    <property type="match status" value="1"/>
</dbReference>
<dbReference type="SMART" id="SM00073">
    <property type="entry name" value="HPT"/>
    <property type="match status" value="1"/>
</dbReference>
<dbReference type="InterPro" id="IPR004358">
    <property type="entry name" value="Sig_transdc_His_kin-like_C"/>
</dbReference>
<comment type="function">
    <text evidence="8">Involved in the transmission of sensory signals from the chemoreceptors to the flagellar motors. CheA is autophosphorylated; it can transfer its phosphate group to either CheB or CheY.</text>
</comment>
<dbReference type="InterPro" id="IPR008207">
    <property type="entry name" value="Sig_transdc_His_kin_Hpt_dom"/>
</dbReference>
<dbReference type="PROSITE" id="PS50894">
    <property type="entry name" value="HPT"/>
    <property type="match status" value="1"/>
</dbReference>
<keyword evidence="7" id="KW-0902">Two-component regulatory system</keyword>
<dbReference type="InterPro" id="IPR036641">
    <property type="entry name" value="HPT_dom_sf"/>
</dbReference>
<evidence type="ECO:0000256" key="6">
    <source>
        <dbReference type="ARBA" id="ARBA00022777"/>
    </source>
</evidence>
<evidence type="ECO:0000313" key="17">
    <source>
        <dbReference type="Proteomes" id="UP000068603"/>
    </source>
</evidence>
<dbReference type="InterPro" id="IPR002545">
    <property type="entry name" value="CheW-lke_dom"/>
</dbReference>
<name>A0A125DF34_9BURK</name>
<keyword evidence="5" id="KW-0808">Transferase</keyword>
<dbReference type="InterPro" id="IPR011006">
    <property type="entry name" value="CheY-like_superfamily"/>
</dbReference>
<feature type="domain" description="Histidine kinase" evidence="12">
    <location>
        <begin position="354"/>
        <end position="492"/>
    </location>
</feature>
<dbReference type="STRING" id="1503054.WT74_24725"/>
<dbReference type="SUPFAM" id="SSF55874">
    <property type="entry name" value="ATPase domain of HSP90 chaperone/DNA topoisomerase II/histidine kinase"/>
    <property type="match status" value="1"/>
</dbReference>
<dbReference type="RefSeq" id="WP_060150278.1">
    <property type="nucleotide sequence ID" value="NZ_LPGD01000100.1"/>
</dbReference>
<dbReference type="InterPro" id="IPR051315">
    <property type="entry name" value="Bact_Chemotaxis_CheA"/>
</dbReference>
<dbReference type="PROSITE" id="PS50109">
    <property type="entry name" value="HIS_KIN"/>
    <property type="match status" value="1"/>
</dbReference>
<evidence type="ECO:0000313" key="16">
    <source>
        <dbReference type="EMBL" id="KWA58884.1"/>
    </source>
</evidence>
<evidence type="ECO:0000256" key="9">
    <source>
        <dbReference type="PROSITE-ProRule" id="PRU00110"/>
    </source>
</evidence>
<feature type="modified residue" description="4-aspartylphosphate" evidence="10">
    <location>
        <position position="700"/>
    </location>
</feature>
<organism evidence="16">
    <name type="scientific">Burkholderia stagnalis</name>
    <dbReference type="NCBI Taxonomy" id="1503054"/>
    <lineage>
        <taxon>Bacteria</taxon>
        <taxon>Pseudomonadati</taxon>
        <taxon>Pseudomonadota</taxon>
        <taxon>Betaproteobacteria</taxon>
        <taxon>Burkholderiales</taxon>
        <taxon>Burkholderiaceae</taxon>
        <taxon>Burkholderia</taxon>
        <taxon>Burkholderia cepacia complex</taxon>
    </lineage>
</organism>
<dbReference type="SMART" id="SM00260">
    <property type="entry name" value="CheW"/>
    <property type="match status" value="1"/>
</dbReference>
<dbReference type="Gene3D" id="3.40.50.2300">
    <property type="match status" value="1"/>
</dbReference>
<dbReference type="Gene3D" id="3.30.565.10">
    <property type="entry name" value="Histidine kinase-like ATPase, C-terminal domain"/>
    <property type="match status" value="1"/>
</dbReference>
<comment type="caution">
    <text evidence="16">The sequence shown here is derived from an EMBL/GenBank/DDBJ whole genome shotgun (WGS) entry which is preliminary data.</text>
</comment>
<dbReference type="InterPro" id="IPR003594">
    <property type="entry name" value="HATPase_dom"/>
</dbReference>
<evidence type="ECO:0000256" key="10">
    <source>
        <dbReference type="PROSITE-ProRule" id="PRU00169"/>
    </source>
</evidence>
<reference evidence="16 17" key="1">
    <citation type="submission" date="2015-11" db="EMBL/GenBank/DDBJ databases">
        <title>Expanding the genomic diversity of Burkholderia species for the development of highly accurate diagnostics.</title>
        <authorList>
            <person name="Sahl J."/>
            <person name="Keim P."/>
            <person name="Wagner D."/>
        </authorList>
    </citation>
    <scope>NUCLEOTIDE SEQUENCE [LARGE SCALE GENOMIC DNA]</scope>
    <source>
        <strain evidence="16 17">MSMB1960WGS</strain>
    </source>
</reference>
<feature type="domain" description="HPt" evidence="15">
    <location>
        <begin position="5"/>
        <end position="109"/>
    </location>
</feature>
<dbReference type="EC" id="2.7.13.3" evidence="2"/>
<dbReference type="Pfam" id="PF01584">
    <property type="entry name" value="CheW"/>
    <property type="match status" value="1"/>
</dbReference>
<dbReference type="Gene3D" id="1.20.120.160">
    <property type="entry name" value="HPT domain"/>
    <property type="match status" value="1"/>
</dbReference>
<feature type="region of interest" description="Disordered" evidence="11">
    <location>
        <begin position="134"/>
        <end position="193"/>
    </location>
</feature>
<evidence type="ECO:0000256" key="2">
    <source>
        <dbReference type="ARBA" id="ARBA00012438"/>
    </source>
</evidence>
<dbReference type="Gene3D" id="2.30.30.40">
    <property type="entry name" value="SH3 Domains"/>
    <property type="match status" value="1"/>
</dbReference>
<dbReference type="SUPFAM" id="SSF52172">
    <property type="entry name" value="CheY-like"/>
    <property type="match status" value="1"/>
</dbReference>
<dbReference type="GO" id="GO:0006935">
    <property type="term" value="P:chemotaxis"/>
    <property type="evidence" value="ECO:0007669"/>
    <property type="project" value="InterPro"/>
</dbReference>
<dbReference type="InterPro" id="IPR036061">
    <property type="entry name" value="CheW-like_dom_sf"/>
</dbReference>
<dbReference type="EMBL" id="LPHB01000056">
    <property type="protein sequence ID" value="KWA58884.1"/>
    <property type="molecule type" value="Genomic_DNA"/>
</dbReference>
<dbReference type="SMART" id="SM00387">
    <property type="entry name" value="HATPase_c"/>
    <property type="match status" value="1"/>
</dbReference>
<evidence type="ECO:0000256" key="1">
    <source>
        <dbReference type="ARBA" id="ARBA00000085"/>
    </source>
</evidence>
<evidence type="ECO:0000259" key="14">
    <source>
        <dbReference type="PROSITE" id="PS50851"/>
    </source>
</evidence>
<evidence type="ECO:0000256" key="4">
    <source>
        <dbReference type="ARBA" id="ARBA00022553"/>
    </source>
</evidence>
<dbReference type="PROSITE" id="PS50851">
    <property type="entry name" value="CHEW"/>
    <property type="match status" value="1"/>
</dbReference>
<dbReference type="PROSITE" id="PS50110">
    <property type="entry name" value="RESPONSE_REGULATORY"/>
    <property type="match status" value="1"/>
</dbReference>
<dbReference type="PRINTS" id="PR00344">
    <property type="entry name" value="BCTRLSENSOR"/>
</dbReference>
<dbReference type="FunFam" id="3.30.565.10:FF:000016">
    <property type="entry name" value="Chemotaxis protein CheA, putative"/>
    <property type="match status" value="1"/>
</dbReference>